<comment type="catalytic activity">
    <reaction evidence="6">
        <text>Couples ATP hydrolysis with the unwinding of duplex DNA by translocating in the 3'-5' direction.</text>
        <dbReference type="EC" id="5.6.2.4"/>
    </reaction>
</comment>
<dbReference type="GO" id="GO:0005694">
    <property type="term" value="C:chromosome"/>
    <property type="evidence" value="ECO:0007669"/>
    <property type="project" value="TreeGrafter"/>
</dbReference>
<evidence type="ECO:0000256" key="2">
    <source>
        <dbReference type="ARBA" id="ARBA00022741"/>
    </source>
</evidence>
<dbReference type="EC" id="5.6.2.4" evidence="7"/>
<dbReference type="PROSITE" id="PS51194">
    <property type="entry name" value="HELICASE_CTER"/>
    <property type="match status" value="1"/>
</dbReference>
<evidence type="ECO:0000256" key="7">
    <source>
        <dbReference type="ARBA" id="ARBA00034808"/>
    </source>
</evidence>
<feature type="domain" description="Helicase C-terminal" evidence="9">
    <location>
        <begin position="125"/>
        <end position="279"/>
    </location>
</feature>
<reference evidence="10 11" key="1">
    <citation type="journal article" date="2013" name="Curr. Biol.">
        <title>The Genome of the Foraminiferan Reticulomyxa filosa.</title>
        <authorList>
            <person name="Glockner G."/>
            <person name="Hulsmann N."/>
            <person name="Schleicher M."/>
            <person name="Noegel A.A."/>
            <person name="Eichinger L."/>
            <person name="Gallinger C."/>
            <person name="Pawlowski J."/>
            <person name="Sierra R."/>
            <person name="Euteneuer U."/>
            <person name="Pillet L."/>
            <person name="Moustafa A."/>
            <person name="Platzer M."/>
            <person name="Groth M."/>
            <person name="Szafranski K."/>
            <person name="Schliwa M."/>
        </authorList>
    </citation>
    <scope>NUCLEOTIDE SEQUENCE [LARGE SCALE GENOMIC DNA]</scope>
</reference>
<organism evidence="10 11">
    <name type="scientific">Reticulomyxa filosa</name>
    <dbReference type="NCBI Taxonomy" id="46433"/>
    <lineage>
        <taxon>Eukaryota</taxon>
        <taxon>Sar</taxon>
        <taxon>Rhizaria</taxon>
        <taxon>Retaria</taxon>
        <taxon>Foraminifera</taxon>
        <taxon>Monothalamids</taxon>
        <taxon>Reticulomyxidae</taxon>
        <taxon>Reticulomyxa</taxon>
    </lineage>
</organism>
<feature type="non-terminal residue" evidence="10">
    <location>
        <position position="427"/>
    </location>
</feature>
<name>X6NBU3_RETFI</name>
<dbReference type="Proteomes" id="UP000023152">
    <property type="component" value="Unassembled WGS sequence"/>
</dbReference>
<evidence type="ECO:0000256" key="5">
    <source>
        <dbReference type="ARBA" id="ARBA00022840"/>
    </source>
</evidence>
<dbReference type="OrthoDB" id="18781at2759"/>
<comment type="caution">
    <text evidence="10">The sequence shown here is derived from an EMBL/GenBank/DDBJ whole genome shotgun (WGS) entry which is preliminary data.</text>
</comment>
<dbReference type="EMBL" id="ASPP01010084">
    <property type="protein sequence ID" value="ETO23254.1"/>
    <property type="molecule type" value="Genomic_DNA"/>
</dbReference>
<dbReference type="GO" id="GO:0043138">
    <property type="term" value="F:3'-5' DNA helicase activity"/>
    <property type="evidence" value="ECO:0007669"/>
    <property type="project" value="UniProtKB-EC"/>
</dbReference>
<evidence type="ECO:0000256" key="1">
    <source>
        <dbReference type="ARBA" id="ARBA00005446"/>
    </source>
</evidence>
<sequence>MYICIYKSNGYIDVLYVSPERLDNHNFCNFLRRCLGGRLHFVCIDEAHCISEWSHNFRPSYLRLKGILKDVLNIPTLLACTATATQMTQQSILKSLDIPISNVVKALESRENLNLRVSYCPRDNKLEYLLDLLNREPFKALQSLIVYVPLKKDADEITVRASVRFSKYGRSVRAYHAGLKSEERKQIQDDFMSGKLHIVVATIAFGMGLDKKDVRSVIHYAMPKTMEHYVQEIGRAGRDGLPSECHLLYHNSDVIQLQSWIYQDGVDVEQIQELLFSLFFPSSRKTGLSKAKALSKSSCPRDDYDAANDDDCKEEHIMVAISQDWGYCRRIDVKSTMVHTILTYLDIYETQHVKLLPTTHNLVRIGVLNQSDVDAMLKLSPILNYVLTHVKKRTNGYYTTRLTKIFNHLQDNSTSIFAIQQHLKDLK</sequence>
<proteinExistence type="inferred from homology"/>
<dbReference type="GO" id="GO:0005737">
    <property type="term" value="C:cytoplasm"/>
    <property type="evidence" value="ECO:0007669"/>
    <property type="project" value="TreeGrafter"/>
</dbReference>
<keyword evidence="2" id="KW-0547">Nucleotide-binding</keyword>
<dbReference type="GO" id="GO:0016787">
    <property type="term" value="F:hydrolase activity"/>
    <property type="evidence" value="ECO:0007669"/>
    <property type="project" value="UniProtKB-KW"/>
</dbReference>
<dbReference type="PANTHER" id="PTHR13710">
    <property type="entry name" value="DNA HELICASE RECQ FAMILY MEMBER"/>
    <property type="match status" value="1"/>
</dbReference>
<evidence type="ECO:0000256" key="4">
    <source>
        <dbReference type="ARBA" id="ARBA00022806"/>
    </source>
</evidence>
<dbReference type="InterPro" id="IPR027417">
    <property type="entry name" value="P-loop_NTPase"/>
</dbReference>
<dbReference type="GO" id="GO:0005634">
    <property type="term" value="C:nucleus"/>
    <property type="evidence" value="ECO:0007669"/>
    <property type="project" value="TreeGrafter"/>
</dbReference>
<dbReference type="InterPro" id="IPR011545">
    <property type="entry name" value="DEAD/DEAH_box_helicase_dom"/>
</dbReference>
<dbReference type="Pfam" id="PF00270">
    <property type="entry name" value="DEAD"/>
    <property type="match status" value="1"/>
</dbReference>
<dbReference type="GO" id="GO:0000724">
    <property type="term" value="P:double-strand break repair via homologous recombination"/>
    <property type="evidence" value="ECO:0007669"/>
    <property type="project" value="TreeGrafter"/>
</dbReference>
<keyword evidence="4 10" id="KW-0347">Helicase</keyword>
<evidence type="ECO:0000256" key="3">
    <source>
        <dbReference type="ARBA" id="ARBA00022801"/>
    </source>
</evidence>
<protein>
    <recommendedName>
        <fullName evidence="7">DNA 3'-5' helicase</fullName>
        <ecNumber evidence="7">5.6.2.4</ecNumber>
    </recommendedName>
</protein>
<dbReference type="NCBIfam" id="TIGR00614">
    <property type="entry name" value="recQ_fam"/>
    <property type="match status" value="1"/>
</dbReference>
<dbReference type="InterPro" id="IPR014001">
    <property type="entry name" value="Helicase_ATP-bd"/>
</dbReference>
<feature type="domain" description="Helicase ATP-binding" evidence="8">
    <location>
        <begin position="1"/>
        <end position="102"/>
    </location>
</feature>
<keyword evidence="3" id="KW-0378">Hydrolase</keyword>
<dbReference type="PROSITE" id="PS51192">
    <property type="entry name" value="HELICASE_ATP_BIND_1"/>
    <property type="match status" value="1"/>
</dbReference>
<comment type="similarity">
    <text evidence="1">Belongs to the helicase family. RecQ subfamily.</text>
</comment>
<dbReference type="InterPro" id="IPR004589">
    <property type="entry name" value="DNA_helicase_ATP-dep_RecQ"/>
</dbReference>
<dbReference type="GO" id="GO:0003676">
    <property type="term" value="F:nucleic acid binding"/>
    <property type="evidence" value="ECO:0007669"/>
    <property type="project" value="InterPro"/>
</dbReference>
<accession>X6NBU3</accession>
<evidence type="ECO:0000259" key="8">
    <source>
        <dbReference type="PROSITE" id="PS51192"/>
    </source>
</evidence>
<evidence type="ECO:0000259" key="9">
    <source>
        <dbReference type="PROSITE" id="PS51194"/>
    </source>
</evidence>
<dbReference type="Pfam" id="PF00271">
    <property type="entry name" value="Helicase_C"/>
    <property type="match status" value="1"/>
</dbReference>
<gene>
    <name evidence="10" type="ORF">RFI_13928</name>
</gene>
<evidence type="ECO:0000313" key="10">
    <source>
        <dbReference type="EMBL" id="ETO23254.1"/>
    </source>
</evidence>
<evidence type="ECO:0000313" key="11">
    <source>
        <dbReference type="Proteomes" id="UP000023152"/>
    </source>
</evidence>
<keyword evidence="5" id="KW-0067">ATP-binding</keyword>
<keyword evidence="11" id="KW-1185">Reference proteome</keyword>
<evidence type="ECO:0000256" key="6">
    <source>
        <dbReference type="ARBA" id="ARBA00034617"/>
    </source>
</evidence>
<dbReference type="Gene3D" id="3.40.50.300">
    <property type="entry name" value="P-loop containing nucleotide triphosphate hydrolases"/>
    <property type="match status" value="2"/>
</dbReference>
<dbReference type="AlphaFoldDB" id="X6NBU3"/>
<dbReference type="SMART" id="SM00490">
    <property type="entry name" value="HELICc"/>
    <property type="match status" value="1"/>
</dbReference>
<dbReference type="SUPFAM" id="SSF52540">
    <property type="entry name" value="P-loop containing nucleoside triphosphate hydrolases"/>
    <property type="match status" value="1"/>
</dbReference>
<dbReference type="InterPro" id="IPR001650">
    <property type="entry name" value="Helicase_C-like"/>
</dbReference>
<dbReference type="GO" id="GO:0005524">
    <property type="term" value="F:ATP binding"/>
    <property type="evidence" value="ECO:0007669"/>
    <property type="project" value="UniProtKB-KW"/>
</dbReference>
<dbReference type="GO" id="GO:0009378">
    <property type="term" value="F:four-way junction helicase activity"/>
    <property type="evidence" value="ECO:0007669"/>
    <property type="project" value="TreeGrafter"/>
</dbReference>
<dbReference type="PANTHER" id="PTHR13710:SF108">
    <property type="entry name" value="ATP-DEPENDENT DNA HELICASE Q4"/>
    <property type="match status" value="1"/>
</dbReference>